<organism evidence="2">
    <name type="scientific">Opuntia streptacantha</name>
    <name type="common">Prickly pear cactus</name>
    <name type="synonym">Opuntia cardona</name>
    <dbReference type="NCBI Taxonomy" id="393608"/>
    <lineage>
        <taxon>Eukaryota</taxon>
        <taxon>Viridiplantae</taxon>
        <taxon>Streptophyta</taxon>
        <taxon>Embryophyta</taxon>
        <taxon>Tracheophyta</taxon>
        <taxon>Spermatophyta</taxon>
        <taxon>Magnoliopsida</taxon>
        <taxon>eudicotyledons</taxon>
        <taxon>Gunneridae</taxon>
        <taxon>Pentapetalae</taxon>
        <taxon>Caryophyllales</taxon>
        <taxon>Cactineae</taxon>
        <taxon>Cactaceae</taxon>
        <taxon>Opuntioideae</taxon>
        <taxon>Opuntia</taxon>
    </lineage>
</organism>
<dbReference type="PANTHER" id="PTHR33923:SF2">
    <property type="entry name" value="CALMODULIN-BINDING PROTEIN-RELATED"/>
    <property type="match status" value="1"/>
</dbReference>
<dbReference type="AlphaFoldDB" id="A0A7C9AV84"/>
<protein>
    <submittedName>
        <fullName evidence="2">Uncharacterized protein</fullName>
    </submittedName>
</protein>
<feature type="compositionally biased region" description="Basic and acidic residues" evidence="1">
    <location>
        <begin position="36"/>
        <end position="47"/>
    </location>
</feature>
<sequence>MKMVQRKVSNKLGIQANNLLKTEKRQANIKPSIQPHDGKSKAPDLRIKKMKKSRPIKRADLEISLRSSPKTHQAPRQPGKPPPLGSPTSTPSPKKASPSSPCKSSFFASPNYMKSTSSSRDSPHNTPLVSNHHRILKSMIETILCSIISPC</sequence>
<name>A0A7C9AV84_OPUST</name>
<feature type="compositionally biased region" description="Low complexity" evidence="1">
    <location>
        <begin position="86"/>
        <end position="110"/>
    </location>
</feature>
<evidence type="ECO:0000313" key="2">
    <source>
        <dbReference type="EMBL" id="MBA4677532.1"/>
    </source>
</evidence>
<dbReference type="EMBL" id="GISG01275517">
    <property type="protein sequence ID" value="MBA4677532.1"/>
    <property type="molecule type" value="Transcribed_RNA"/>
</dbReference>
<dbReference type="GO" id="GO:0005516">
    <property type="term" value="F:calmodulin binding"/>
    <property type="evidence" value="ECO:0007669"/>
    <property type="project" value="InterPro"/>
</dbReference>
<accession>A0A7C9AV84</accession>
<evidence type="ECO:0000256" key="1">
    <source>
        <dbReference type="SAM" id="MobiDB-lite"/>
    </source>
</evidence>
<reference evidence="2" key="1">
    <citation type="journal article" date="2013" name="J. Plant Res.">
        <title>Effect of fungi and light on seed germination of three Opuntia species from semiarid lands of central Mexico.</title>
        <authorList>
            <person name="Delgado-Sanchez P."/>
            <person name="Jimenez-Bremont J.F."/>
            <person name="Guerrero-Gonzalez Mde L."/>
            <person name="Flores J."/>
        </authorList>
    </citation>
    <scope>NUCLEOTIDE SEQUENCE</scope>
    <source>
        <tissue evidence="2">Cladode</tissue>
    </source>
</reference>
<proteinExistence type="predicted"/>
<feature type="compositionally biased region" description="Polar residues" evidence="1">
    <location>
        <begin position="112"/>
        <end position="127"/>
    </location>
</feature>
<dbReference type="InterPro" id="IPR044681">
    <property type="entry name" value="PICBP-like"/>
</dbReference>
<reference evidence="2" key="2">
    <citation type="submission" date="2020-07" db="EMBL/GenBank/DDBJ databases">
        <authorList>
            <person name="Vera ALvarez R."/>
            <person name="Arias-Moreno D.M."/>
            <person name="Jimenez-Jacinto V."/>
            <person name="Jimenez-Bremont J.F."/>
            <person name="Swaminathan K."/>
            <person name="Moose S.P."/>
            <person name="Guerrero-Gonzalez M.L."/>
            <person name="Marino-Ramirez L."/>
            <person name="Landsman D."/>
            <person name="Rodriguez-Kessler M."/>
            <person name="Delgado-Sanchez P."/>
        </authorList>
    </citation>
    <scope>NUCLEOTIDE SEQUENCE</scope>
    <source>
        <tissue evidence="2">Cladode</tissue>
    </source>
</reference>
<dbReference type="PANTHER" id="PTHR33923">
    <property type="entry name" value="CALMODULIN-BINDING PROTEIN-RELATED"/>
    <property type="match status" value="1"/>
</dbReference>
<feature type="region of interest" description="Disordered" evidence="1">
    <location>
        <begin position="15"/>
        <end position="127"/>
    </location>
</feature>